<dbReference type="GO" id="GO:0008299">
    <property type="term" value="P:isoprenoid biosynthetic process"/>
    <property type="evidence" value="ECO:0007669"/>
    <property type="project" value="InterPro"/>
</dbReference>
<keyword evidence="3 6" id="KW-0808">Transferase</keyword>
<dbReference type="GO" id="GO:0046872">
    <property type="term" value="F:metal ion binding"/>
    <property type="evidence" value="ECO:0007669"/>
    <property type="project" value="UniProtKB-KW"/>
</dbReference>
<dbReference type="PROSITE" id="PS00444">
    <property type="entry name" value="POLYPRENYL_SYNTHASE_2"/>
    <property type="match status" value="1"/>
</dbReference>
<dbReference type="PANTHER" id="PTHR12001">
    <property type="entry name" value="GERANYLGERANYL PYROPHOSPHATE SYNTHASE"/>
    <property type="match status" value="1"/>
</dbReference>
<dbReference type="RefSeq" id="WP_312877233.1">
    <property type="nucleotide sequence ID" value="NZ_BAAATF010000001.1"/>
</dbReference>
<evidence type="ECO:0000256" key="7">
    <source>
        <dbReference type="SAM" id="MobiDB-lite"/>
    </source>
</evidence>
<dbReference type="GO" id="GO:0000010">
    <property type="term" value="F:heptaprenyl diphosphate synthase activity"/>
    <property type="evidence" value="ECO:0007669"/>
    <property type="project" value="UniProtKB-EC"/>
</dbReference>
<evidence type="ECO:0000256" key="2">
    <source>
        <dbReference type="ARBA" id="ARBA00006706"/>
    </source>
</evidence>
<dbReference type="Proteomes" id="UP000540568">
    <property type="component" value="Unassembled WGS sequence"/>
</dbReference>
<gene>
    <name evidence="8" type="ORF">FHX71_005377</name>
</gene>
<dbReference type="PANTHER" id="PTHR12001:SF69">
    <property type="entry name" value="ALL TRANS-POLYPRENYL-DIPHOSPHATE SYNTHASE PDSS1"/>
    <property type="match status" value="1"/>
</dbReference>
<dbReference type="SUPFAM" id="SSF48576">
    <property type="entry name" value="Terpenoid synthases"/>
    <property type="match status" value="1"/>
</dbReference>
<feature type="region of interest" description="Disordered" evidence="7">
    <location>
        <begin position="1"/>
        <end position="35"/>
    </location>
</feature>
<keyword evidence="9" id="KW-1185">Reference proteome</keyword>
<reference evidence="8 9" key="1">
    <citation type="submission" date="2020-07" db="EMBL/GenBank/DDBJ databases">
        <title>Sequencing the genomes of 1000 actinobacteria strains.</title>
        <authorList>
            <person name="Klenk H.-P."/>
        </authorList>
    </citation>
    <scope>NUCLEOTIDE SEQUENCE [LARGE SCALE GENOMIC DNA]</scope>
    <source>
        <strain evidence="8 9">DSM 44121</strain>
    </source>
</reference>
<dbReference type="EC" id="2.5.1.30" evidence="8"/>
<comment type="caution">
    <text evidence="8">The sequence shown here is derived from an EMBL/GenBank/DDBJ whole genome shotgun (WGS) entry which is preliminary data.</text>
</comment>
<dbReference type="InterPro" id="IPR008949">
    <property type="entry name" value="Isoprenoid_synthase_dom_sf"/>
</dbReference>
<dbReference type="EMBL" id="JACGWV010000003">
    <property type="protein sequence ID" value="MBA8811370.1"/>
    <property type="molecule type" value="Genomic_DNA"/>
</dbReference>
<evidence type="ECO:0000256" key="3">
    <source>
        <dbReference type="ARBA" id="ARBA00022679"/>
    </source>
</evidence>
<accession>A0A7W3JEI4</accession>
<dbReference type="Pfam" id="PF00348">
    <property type="entry name" value="polyprenyl_synt"/>
    <property type="match status" value="1"/>
</dbReference>
<keyword evidence="5" id="KW-0460">Magnesium</keyword>
<name>A0A7W3JEI4_9MICO</name>
<comment type="cofactor">
    <cofactor evidence="1">
        <name>Mg(2+)</name>
        <dbReference type="ChEBI" id="CHEBI:18420"/>
    </cofactor>
</comment>
<evidence type="ECO:0000313" key="8">
    <source>
        <dbReference type="EMBL" id="MBA8811370.1"/>
    </source>
</evidence>
<dbReference type="CDD" id="cd00685">
    <property type="entry name" value="Trans_IPPS_HT"/>
    <property type="match status" value="1"/>
</dbReference>
<dbReference type="SFLD" id="SFLDS00005">
    <property type="entry name" value="Isoprenoid_Synthase_Type_I"/>
    <property type="match status" value="1"/>
</dbReference>
<proteinExistence type="inferred from homology"/>
<keyword evidence="4" id="KW-0479">Metal-binding</keyword>
<feature type="compositionally biased region" description="Low complexity" evidence="7">
    <location>
        <begin position="9"/>
        <end position="32"/>
    </location>
</feature>
<evidence type="ECO:0000256" key="4">
    <source>
        <dbReference type="ARBA" id="ARBA00022723"/>
    </source>
</evidence>
<evidence type="ECO:0000256" key="6">
    <source>
        <dbReference type="RuleBase" id="RU004466"/>
    </source>
</evidence>
<dbReference type="AlphaFoldDB" id="A0A7W3JEI4"/>
<evidence type="ECO:0000256" key="1">
    <source>
        <dbReference type="ARBA" id="ARBA00001946"/>
    </source>
</evidence>
<dbReference type="SFLD" id="SFLDG01017">
    <property type="entry name" value="Polyprenyl_Transferase_Like"/>
    <property type="match status" value="1"/>
</dbReference>
<protein>
    <submittedName>
        <fullName evidence="8">Heptaprenyl diphosphate synthase</fullName>
        <ecNumber evidence="8">2.5.1.30</ecNumber>
    </submittedName>
</protein>
<organism evidence="8 9">
    <name type="scientific">Promicromonospora sukumoe</name>
    <dbReference type="NCBI Taxonomy" id="88382"/>
    <lineage>
        <taxon>Bacteria</taxon>
        <taxon>Bacillati</taxon>
        <taxon>Actinomycetota</taxon>
        <taxon>Actinomycetes</taxon>
        <taxon>Micrococcales</taxon>
        <taxon>Promicromonosporaceae</taxon>
        <taxon>Promicromonospora</taxon>
    </lineage>
</organism>
<dbReference type="Gene3D" id="1.10.600.10">
    <property type="entry name" value="Farnesyl Diphosphate Synthase"/>
    <property type="match status" value="1"/>
</dbReference>
<dbReference type="InterPro" id="IPR000092">
    <property type="entry name" value="Polyprenyl_synt"/>
</dbReference>
<evidence type="ECO:0000313" key="9">
    <source>
        <dbReference type="Proteomes" id="UP000540568"/>
    </source>
</evidence>
<sequence length="362" mass="37774">MTSVPLPPQTTTGTSASAPPAAPTDLPDPTALGLPITDPELASRLADRLTVVDDALSEAVTSADKLADGASRHLVDAGGKRFRPLLTLLTGELGDGAAPGVVDAAVVVELTQVASLYHDDVMDSAPMRRGAPAVHMVWGNSVAILVGDMLFARASARVAELGPEAVILQSRTFERMCLGQLHETMGPDDGEDAVAHYLQVLSDKTASLLSASARLGAMLSGAPKEQVEAVGAFGEKVGVAFQLADDVLDVASEGETSGKTPGTDLREHVPTMPVLLLRRHVASGSATDDDRDLLETLDGDLSSDEVLTAALERLRAHPVLADTRELAVRWAREAAAELAPLPDGPVKDSLEQFAQALADRAV</sequence>
<comment type="similarity">
    <text evidence="2 6">Belongs to the FPP/GGPP synthase family.</text>
</comment>
<dbReference type="InterPro" id="IPR033749">
    <property type="entry name" value="Polyprenyl_synt_CS"/>
</dbReference>
<evidence type="ECO:0000256" key="5">
    <source>
        <dbReference type="ARBA" id="ARBA00022842"/>
    </source>
</evidence>